<dbReference type="InterPro" id="IPR013750">
    <property type="entry name" value="GHMP_kinase_C_dom"/>
</dbReference>
<dbReference type="EMBL" id="JASVDS010000002">
    <property type="protein sequence ID" value="MDL5031698.1"/>
    <property type="molecule type" value="Genomic_DNA"/>
</dbReference>
<evidence type="ECO:0000256" key="4">
    <source>
        <dbReference type="ARBA" id="ARBA00022679"/>
    </source>
</evidence>
<evidence type="ECO:0000256" key="2">
    <source>
        <dbReference type="ARBA" id="ARBA00012052"/>
    </source>
</evidence>
<dbReference type="InterPro" id="IPR036554">
    <property type="entry name" value="GHMP_kinase_C_sf"/>
</dbReference>
<dbReference type="Gene3D" id="3.30.70.890">
    <property type="entry name" value="GHMP kinase, C-terminal domain"/>
    <property type="match status" value="1"/>
</dbReference>
<comment type="similarity">
    <text evidence="1 10">Belongs to the GHMP kinase family. IspE subfamily.</text>
</comment>
<gene>
    <name evidence="10 14" type="primary">ispE</name>
    <name evidence="14" type="ORF">QRD43_07235</name>
</gene>
<dbReference type="EC" id="2.7.1.148" evidence="2 10"/>
<dbReference type="SUPFAM" id="SSF54211">
    <property type="entry name" value="Ribosomal protein S5 domain 2-like"/>
    <property type="match status" value="1"/>
</dbReference>
<dbReference type="NCBIfam" id="TIGR00154">
    <property type="entry name" value="ispE"/>
    <property type="match status" value="1"/>
</dbReference>
<evidence type="ECO:0000256" key="5">
    <source>
        <dbReference type="ARBA" id="ARBA00022741"/>
    </source>
</evidence>
<keyword evidence="5 10" id="KW-0547">Nucleotide-binding</keyword>
<evidence type="ECO:0000256" key="3">
    <source>
        <dbReference type="ARBA" id="ARBA00017473"/>
    </source>
</evidence>
<evidence type="ECO:0000256" key="6">
    <source>
        <dbReference type="ARBA" id="ARBA00022777"/>
    </source>
</evidence>
<dbReference type="InterPro" id="IPR020568">
    <property type="entry name" value="Ribosomal_Su5_D2-typ_SF"/>
</dbReference>
<dbReference type="Pfam" id="PF08544">
    <property type="entry name" value="GHMP_kinases_C"/>
    <property type="match status" value="1"/>
</dbReference>
<feature type="region of interest" description="Disordered" evidence="11">
    <location>
        <begin position="201"/>
        <end position="222"/>
    </location>
</feature>
<evidence type="ECO:0000256" key="10">
    <source>
        <dbReference type="HAMAP-Rule" id="MF_00061"/>
    </source>
</evidence>
<comment type="function">
    <text evidence="10">Catalyzes the phosphorylation of the position 2 hydroxy group of 4-diphosphocytidyl-2C-methyl-D-erythritol.</text>
</comment>
<dbReference type="RefSeq" id="WP_285981815.1">
    <property type="nucleotide sequence ID" value="NZ_JASVDS010000002.1"/>
</dbReference>
<keyword evidence="7 10" id="KW-0067">ATP-binding</keyword>
<dbReference type="InterPro" id="IPR006204">
    <property type="entry name" value="GHMP_kinase_N_dom"/>
</dbReference>
<evidence type="ECO:0000256" key="9">
    <source>
        <dbReference type="ARBA" id="ARBA00032554"/>
    </source>
</evidence>
<dbReference type="InterPro" id="IPR014721">
    <property type="entry name" value="Ribsml_uS5_D2-typ_fold_subgr"/>
</dbReference>
<dbReference type="PIRSF" id="PIRSF010376">
    <property type="entry name" value="IspE"/>
    <property type="match status" value="1"/>
</dbReference>
<protein>
    <recommendedName>
        <fullName evidence="3 10">4-diphosphocytidyl-2-C-methyl-D-erythritol kinase</fullName>
        <shortName evidence="10">CMK</shortName>
        <ecNumber evidence="2 10">2.7.1.148</ecNumber>
    </recommendedName>
    <alternativeName>
        <fullName evidence="9 10">4-(cytidine-5'-diphospho)-2-C-methyl-D-erythritol kinase</fullName>
    </alternativeName>
</protein>
<evidence type="ECO:0000256" key="7">
    <source>
        <dbReference type="ARBA" id="ARBA00022840"/>
    </source>
</evidence>
<dbReference type="Gene3D" id="3.30.230.10">
    <property type="match status" value="1"/>
</dbReference>
<keyword evidence="8 10" id="KW-0414">Isoprene biosynthesis</keyword>
<feature type="domain" description="GHMP kinase N-terminal" evidence="12">
    <location>
        <begin position="67"/>
        <end position="143"/>
    </location>
</feature>
<evidence type="ECO:0000256" key="8">
    <source>
        <dbReference type="ARBA" id="ARBA00023229"/>
    </source>
</evidence>
<comment type="caution">
    <text evidence="14">The sequence shown here is derived from an EMBL/GenBank/DDBJ whole genome shotgun (WGS) entry which is preliminary data.</text>
</comment>
<dbReference type="InterPro" id="IPR004424">
    <property type="entry name" value="IspE"/>
</dbReference>
<evidence type="ECO:0000259" key="12">
    <source>
        <dbReference type="Pfam" id="PF00288"/>
    </source>
</evidence>
<evidence type="ECO:0000256" key="11">
    <source>
        <dbReference type="SAM" id="MobiDB-lite"/>
    </source>
</evidence>
<dbReference type="SUPFAM" id="SSF55060">
    <property type="entry name" value="GHMP Kinase, C-terminal domain"/>
    <property type="match status" value="1"/>
</dbReference>
<evidence type="ECO:0000313" key="15">
    <source>
        <dbReference type="Proteomes" id="UP001238603"/>
    </source>
</evidence>
<dbReference type="Pfam" id="PF00288">
    <property type="entry name" value="GHMP_kinases_N"/>
    <property type="match status" value="1"/>
</dbReference>
<dbReference type="PANTHER" id="PTHR43527">
    <property type="entry name" value="4-DIPHOSPHOCYTIDYL-2-C-METHYL-D-ERYTHRITOL KINASE, CHLOROPLASTIC"/>
    <property type="match status" value="1"/>
</dbReference>
<feature type="compositionally biased region" description="Low complexity" evidence="11">
    <location>
        <begin position="212"/>
        <end position="222"/>
    </location>
</feature>
<dbReference type="Proteomes" id="UP001238603">
    <property type="component" value="Unassembled WGS sequence"/>
</dbReference>
<keyword evidence="15" id="KW-1185">Reference proteome</keyword>
<feature type="binding site" evidence="10">
    <location>
        <begin position="94"/>
        <end position="104"/>
    </location>
    <ligand>
        <name>ATP</name>
        <dbReference type="ChEBI" id="CHEBI:30616"/>
    </ligand>
</feature>
<feature type="active site" evidence="10">
    <location>
        <position position="136"/>
    </location>
</feature>
<proteinExistence type="inferred from homology"/>
<evidence type="ECO:0000259" key="13">
    <source>
        <dbReference type="Pfam" id="PF08544"/>
    </source>
</evidence>
<keyword evidence="4 10" id="KW-0808">Transferase</keyword>
<feature type="active site" evidence="10">
    <location>
        <position position="12"/>
    </location>
</feature>
<comment type="catalytic activity">
    <reaction evidence="10">
        <text>4-CDP-2-C-methyl-D-erythritol + ATP = 4-CDP-2-C-methyl-D-erythritol 2-phosphate + ADP + H(+)</text>
        <dbReference type="Rhea" id="RHEA:18437"/>
        <dbReference type="ChEBI" id="CHEBI:15378"/>
        <dbReference type="ChEBI" id="CHEBI:30616"/>
        <dbReference type="ChEBI" id="CHEBI:57823"/>
        <dbReference type="ChEBI" id="CHEBI:57919"/>
        <dbReference type="ChEBI" id="CHEBI:456216"/>
        <dbReference type="EC" id="2.7.1.148"/>
    </reaction>
</comment>
<sequence>MQALYDVPAPAKLNLFLHVVGKRPDGYHLLESVFVLVDWADTLHFERRHDGLLQRHDRGDALPPDDLCLRAARLLQRESGCGLGADLHIEKRLPSGAGMGGGSSDAASTLLALNRLWGLHWPLSRLLPLGLKLGADVPFFLGGRNAFVQGIGEDLTPIALPERTFAIVKPDVSIPTKEIFSSPLLQRSESLAIVAVFPEHGSKKGTEPSEGNSKNVAAASQNAKNSASRVELNAESCARIAGFLEIEKNSSRNDLQKPAEQYSSQVTQALALLESRFGNSRMTGSGSAVFATVQGKNGMSSQPMATLPELPPGWVGKVCRSLVQHPLRGWAED</sequence>
<dbReference type="PANTHER" id="PTHR43527:SF2">
    <property type="entry name" value="4-DIPHOSPHOCYTIDYL-2-C-METHYL-D-ERYTHRITOL KINASE, CHLOROPLASTIC"/>
    <property type="match status" value="1"/>
</dbReference>
<accession>A0ABT7LFT2</accession>
<dbReference type="GO" id="GO:0050515">
    <property type="term" value="F:4-(cytidine 5'-diphospho)-2-C-methyl-D-erythritol kinase activity"/>
    <property type="evidence" value="ECO:0007669"/>
    <property type="project" value="UniProtKB-EC"/>
</dbReference>
<reference evidence="14 15" key="1">
    <citation type="submission" date="2023-06" db="EMBL/GenBank/DDBJ databases">
        <title>Pelomonas sp. APW6 16S ribosomal RNA gene genome sequencing and assembly.</title>
        <authorList>
            <person name="Woo H."/>
        </authorList>
    </citation>
    <scope>NUCLEOTIDE SEQUENCE [LARGE SCALE GENOMIC DNA]</scope>
    <source>
        <strain evidence="14 15">APW6</strain>
    </source>
</reference>
<comment type="pathway">
    <text evidence="10">Isoprenoid biosynthesis; isopentenyl diphosphate biosynthesis via DXP pathway; isopentenyl diphosphate from 1-deoxy-D-xylulose 5-phosphate: step 3/6.</text>
</comment>
<name>A0ABT7LFT2_9BURK</name>
<feature type="domain" description="GHMP kinase C-terminal" evidence="13">
    <location>
        <begin position="241"/>
        <end position="293"/>
    </location>
</feature>
<evidence type="ECO:0000313" key="14">
    <source>
        <dbReference type="EMBL" id="MDL5031698.1"/>
    </source>
</evidence>
<organism evidence="14 15">
    <name type="scientific">Roseateles subflavus</name>
    <dbReference type="NCBI Taxonomy" id="3053353"/>
    <lineage>
        <taxon>Bacteria</taxon>
        <taxon>Pseudomonadati</taxon>
        <taxon>Pseudomonadota</taxon>
        <taxon>Betaproteobacteria</taxon>
        <taxon>Burkholderiales</taxon>
        <taxon>Sphaerotilaceae</taxon>
        <taxon>Roseateles</taxon>
    </lineage>
</organism>
<evidence type="ECO:0000256" key="1">
    <source>
        <dbReference type="ARBA" id="ARBA00009684"/>
    </source>
</evidence>
<keyword evidence="6 10" id="KW-0418">Kinase</keyword>
<dbReference type="HAMAP" id="MF_00061">
    <property type="entry name" value="IspE"/>
    <property type="match status" value="1"/>
</dbReference>